<accession>A0A853EV95</accession>
<evidence type="ECO:0000313" key="3">
    <source>
        <dbReference type="Proteomes" id="UP000561011"/>
    </source>
</evidence>
<keyword evidence="1" id="KW-1133">Transmembrane helix</keyword>
<dbReference type="RefSeq" id="WP_179913783.1">
    <property type="nucleotide sequence ID" value="NZ_JACBYE010000032.1"/>
</dbReference>
<feature type="transmembrane region" description="Helical" evidence="1">
    <location>
        <begin position="150"/>
        <end position="171"/>
    </location>
</feature>
<feature type="transmembrane region" description="Helical" evidence="1">
    <location>
        <begin position="178"/>
        <end position="197"/>
    </location>
</feature>
<evidence type="ECO:0000256" key="1">
    <source>
        <dbReference type="SAM" id="Phobius"/>
    </source>
</evidence>
<protein>
    <submittedName>
        <fullName evidence="2">Uncharacterized protein</fullName>
    </submittedName>
</protein>
<feature type="transmembrane region" description="Helical" evidence="1">
    <location>
        <begin position="62"/>
        <end position="83"/>
    </location>
</feature>
<dbReference type="Proteomes" id="UP000561011">
    <property type="component" value="Unassembled WGS sequence"/>
</dbReference>
<evidence type="ECO:0000313" key="2">
    <source>
        <dbReference type="EMBL" id="NYS94360.1"/>
    </source>
</evidence>
<reference evidence="2 3" key="1">
    <citation type="submission" date="2020-07" db="EMBL/GenBank/DDBJ databases">
        <title>MOT database genomes.</title>
        <authorList>
            <person name="Joseph S."/>
            <person name="Aduse-Opoku J."/>
            <person name="Hashim A."/>
            <person name="Wade W."/>
            <person name="Curtis M."/>
        </authorList>
    </citation>
    <scope>NUCLEOTIDE SEQUENCE [LARGE SCALE GENOMIC DNA]</scope>
    <source>
        <strain evidence="2 3">DSM 100099</strain>
    </source>
</reference>
<name>A0A853EV95_9MICO</name>
<feature type="transmembrane region" description="Helical" evidence="1">
    <location>
        <begin position="23"/>
        <end position="50"/>
    </location>
</feature>
<feature type="transmembrane region" description="Helical" evidence="1">
    <location>
        <begin position="217"/>
        <end position="234"/>
    </location>
</feature>
<organism evidence="2 3">
    <name type="scientific">Sanguibacter inulinus</name>
    <dbReference type="NCBI Taxonomy" id="60922"/>
    <lineage>
        <taxon>Bacteria</taxon>
        <taxon>Bacillati</taxon>
        <taxon>Actinomycetota</taxon>
        <taxon>Actinomycetes</taxon>
        <taxon>Micrococcales</taxon>
        <taxon>Sanguibacteraceae</taxon>
        <taxon>Sanguibacter</taxon>
    </lineage>
</organism>
<dbReference type="EMBL" id="JACBYE010000032">
    <property type="protein sequence ID" value="NYS94360.1"/>
    <property type="molecule type" value="Genomic_DNA"/>
</dbReference>
<keyword evidence="3" id="KW-1185">Reference proteome</keyword>
<comment type="caution">
    <text evidence="2">The sequence shown here is derived from an EMBL/GenBank/DDBJ whole genome shotgun (WGS) entry which is preliminary data.</text>
</comment>
<keyword evidence="1" id="KW-0812">Transmembrane</keyword>
<keyword evidence="1" id="KW-0472">Membrane</keyword>
<feature type="transmembrane region" description="Helical" evidence="1">
    <location>
        <begin position="104"/>
        <end position="124"/>
    </location>
</feature>
<proteinExistence type="predicted"/>
<gene>
    <name evidence="2" type="ORF">HZZ10_12625</name>
</gene>
<dbReference type="AlphaFoldDB" id="A0A853EV95"/>
<sequence length="243" mass="26487">MSTVEAPRRAPARKSQARRAGEWLLWSHLYMAAWFWGVVLVLAVGTSVLLSDDRFDQAGTSTIAFGVQAGMWFSFAMAIALSLRQLEAHVAAGMTRRSFFRANVTVASLMAVVYALVMVLLLWVESLVARAAGWEVRRISQTMYDSVADLPGLFVVYLLVFLVGACAGLVVGMAYQRLGGVWGTVALVPAIPPVFFVMDILAEDGGGWLPDALDPNAVRMLVALVVAAAYVLVYRSQMRRVTI</sequence>